<feature type="region of interest" description="Disordered" evidence="1">
    <location>
        <begin position="174"/>
        <end position="197"/>
    </location>
</feature>
<sequence length="605" mass="66174">MASSDEQGQHQHQPGNGNSREGSFSPLMRSIQQQQPSQQHEDYDWMGVLDTLDDHFDLVDHDRVVYQQYHHHDNGDNAAAGARAGAEYAAALPTAASVDSANVVVVGAVQQQNNQNHSHEYWQSTSSTGVGSGGGNNDNSAAALMLAAAAAARECSAGVGSISMSVQEAVAAAADTEADHRKQSRVERKRTREKKRRFDTNSQFTALAELVKEIEATDLAEEALFDFNKRHDNHGQEGEEEQQHQHQNLVDERVGPNNSNDGRDASVTVSSVASGEKHSKKFKSEDLDNNNSSSSNNNNNNNNNNCPSSTSLLPMPNGAKSSTLLSSTSSATSNRIDLIARTIVQLNHFRMLRRRRNNELRECQRKNCELRKECEGLHRLVAQYKAMGKMEGGGYNRPQLQEKVMMMVPMMVPQDSVSQISAGYPAAHQYQAAASACSTPFMPTTMTMTSSQQQHHHPHFSNTATPHPWMGGGVNMSSSASYHPHHTSTTSGGTGHQHHQQSFIHNMPSTSMPPSSQPHQYNYPAVGPSNFQPSGELHSMNTSTTASEATDNLAANNDSSQTQPHGMPNDGTGGEMNAFQGNIYLDYDITRHLLIPVHRPKHRQS</sequence>
<evidence type="ECO:0008006" key="4">
    <source>
        <dbReference type="Google" id="ProtNLM"/>
    </source>
</evidence>
<protein>
    <recommendedName>
        <fullName evidence="4">BZIP domain-containing protein</fullName>
    </recommendedName>
</protein>
<comment type="caution">
    <text evidence="2">The sequence shown here is derived from an EMBL/GenBank/DDBJ whole genome shotgun (WGS) entry which is preliminary data.</text>
</comment>
<feature type="region of interest" description="Disordered" evidence="1">
    <location>
        <begin position="252"/>
        <end position="331"/>
    </location>
</feature>
<dbReference type="EMBL" id="JALLBG020000313">
    <property type="protein sequence ID" value="KAL3756149.1"/>
    <property type="molecule type" value="Genomic_DNA"/>
</dbReference>
<reference evidence="2 3" key="1">
    <citation type="submission" date="2024-10" db="EMBL/GenBank/DDBJ databases">
        <title>Updated reference genomes for cyclostephanoid diatoms.</title>
        <authorList>
            <person name="Roberts W.R."/>
            <person name="Alverson A.J."/>
        </authorList>
    </citation>
    <scope>NUCLEOTIDE SEQUENCE [LARGE SCALE GENOMIC DNA]</scope>
    <source>
        <strain evidence="2 3">AJA232-27</strain>
    </source>
</reference>
<accession>A0ABD3M075</accession>
<gene>
    <name evidence="2" type="ORF">ACHAWU_005653</name>
</gene>
<evidence type="ECO:0000313" key="2">
    <source>
        <dbReference type="EMBL" id="KAL3756149.1"/>
    </source>
</evidence>
<name>A0ABD3M075_9STRA</name>
<feature type="compositionally biased region" description="Basic and acidic residues" evidence="1">
    <location>
        <begin position="177"/>
        <end position="186"/>
    </location>
</feature>
<feature type="region of interest" description="Disordered" evidence="1">
    <location>
        <begin position="450"/>
        <end position="547"/>
    </location>
</feature>
<feature type="compositionally biased region" description="Polar residues" evidence="1">
    <location>
        <begin position="529"/>
        <end position="547"/>
    </location>
</feature>
<feature type="compositionally biased region" description="Low complexity" evidence="1">
    <location>
        <begin position="477"/>
        <end position="491"/>
    </location>
</feature>
<organism evidence="2 3">
    <name type="scientific">Discostella pseudostelligera</name>
    <dbReference type="NCBI Taxonomy" id="259834"/>
    <lineage>
        <taxon>Eukaryota</taxon>
        <taxon>Sar</taxon>
        <taxon>Stramenopiles</taxon>
        <taxon>Ochrophyta</taxon>
        <taxon>Bacillariophyta</taxon>
        <taxon>Coscinodiscophyceae</taxon>
        <taxon>Thalassiosirophycidae</taxon>
        <taxon>Stephanodiscales</taxon>
        <taxon>Stephanodiscaceae</taxon>
        <taxon>Discostella</taxon>
    </lineage>
</organism>
<keyword evidence="3" id="KW-1185">Reference proteome</keyword>
<feature type="region of interest" description="Disordered" evidence="1">
    <location>
        <begin position="1"/>
        <end position="41"/>
    </location>
</feature>
<dbReference type="Proteomes" id="UP001530293">
    <property type="component" value="Unassembled WGS sequence"/>
</dbReference>
<dbReference type="AlphaFoldDB" id="A0ABD3M075"/>
<evidence type="ECO:0000313" key="3">
    <source>
        <dbReference type="Proteomes" id="UP001530293"/>
    </source>
</evidence>
<feature type="compositionally biased region" description="Low complexity" evidence="1">
    <location>
        <begin position="321"/>
        <end position="331"/>
    </location>
</feature>
<feature type="compositionally biased region" description="Low complexity" evidence="1">
    <location>
        <begin position="507"/>
        <end position="518"/>
    </location>
</feature>
<evidence type="ECO:0000256" key="1">
    <source>
        <dbReference type="SAM" id="MobiDB-lite"/>
    </source>
</evidence>
<proteinExistence type="predicted"/>
<feature type="compositionally biased region" description="Low complexity" evidence="1">
    <location>
        <begin position="289"/>
        <end position="305"/>
    </location>
</feature>
<feature type="compositionally biased region" description="Basic residues" evidence="1">
    <location>
        <begin position="187"/>
        <end position="197"/>
    </location>
</feature>